<evidence type="ECO:0000256" key="12">
    <source>
        <dbReference type="ARBA" id="ARBA00048679"/>
    </source>
</evidence>
<protein>
    <recommendedName>
        <fullName evidence="13">Serine/threonine-protein kinase ATM</fullName>
        <ecNumber evidence="2">2.7.11.1</ecNumber>
    </recommendedName>
</protein>
<name>A0A7N0V072_KALFE</name>
<feature type="coiled-coil region" evidence="14">
    <location>
        <begin position="2345"/>
        <end position="2372"/>
    </location>
</feature>
<evidence type="ECO:0000256" key="7">
    <source>
        <dbReference type="ARBA" id="ARBA00022777"/>
    </source>
</evidence>
<keyword evidence="8" id="KW-0067">ATP-binding</keyword>
<dbReference type="PANTHER" id="PTHR37079:SF4">
    <property type="entry name" value="SERINE_THREONINE-PROTEIN KINASE ATM"/>
    <property type="match status" value="1"/>
</dbReference>
<dbReference type="InterPro" id="IPR014009">
    <property type="entry name" value="PIK_FAT"/>
</dbReference>
<dbReference type="InterPro" id="IPR011009">
    <property type="entry name" value="Kinase-like_dom_sf"/>
</dbReference>
<keyword evidence="6" id="KW-0227">DNA damage</keyword>
<dbReference type="PANTHER" id="PTHR37079">
    <property type="entry name" value="SERINE/THREONINE-PROTEIN KINASE ATM"/>
    <property type="match status" value="1"/>
</dbReference>
<evidence type="ECO:0000259" key="17">
    <source>
        <dbReference type="PROSITE" id="PS51190"/>
    </source>
</evidence>
<dbReference type="InterPro" id="IPR003151">
    <property type="entry name" value="PIK-rel_kinase_FAT"/>
</dbReference>
<dbReference type="InterPro" id="IPR003152">
    <property type="entry name" value="FATC_dom"/>
</dbReference>
<reference evidence="18" key="1">
    <citation type="submission" date="2021-01" db="UniProtKB">
        <authorList>
            <consortium name="EnsemblPlants"/>
        </authorList>
    </citation>
    <scope>IDENTIFICATION</scope>
</reference>
<evidence type="ECO:0000259" key="16">
    <source>
        <dbReference type="PROSITE" id="PS51189"/>
    </source>
</evidence>
<dbReference type="InterPro" id="IPR016024">
    <property type="entry name" value="ARM-type_fold"/>
</dbReference>
<dbReference type="Gene3D" id="1.10.1070.11">
    <property type="entry name" value="Phosphatidylinositol 3-/4-kinase, catalytic domain"/>
    <property type="match status" value="1"/>
</dbReference>
<feature type="domain" description="PI3K/PI4K catalytic" evidence="15">
    <location>
        <begin position="2589"/>
        <end position="2901"/>
    </location>
</feature>
<evidence type="ECO:0000256" key="5">
    <source>
        <dbReference type="ARBA" id="ARBA00022741"/>
    </source>
</evidence>
<keyword evidence="7" id="KW-0418">Kinase</keyword>
<dbReference type="InterPro" id="IPR000403">
    <property type="entry name" value="PI3/4_kinase_cat_dom"/>
</dbReference>
<dbReference type="InterPro" id="IPR036940">
    <property type="entry name" value="PI3/4_kinase_cat_sf"/>
</dbReference>
<dbReference type="EnsemblPlants" id="Kaladp0095s0626.1.v1.1">
    <property type="protein sequence ID" value="Kaladp0095s0626.1.v1.1"/>
    <property type="gene ID" value="Kaladp0095s0626.v1.1"/>
</dbReference>
<evidence type="ECO:0000256" key="1">
    <source>
        <dbReference type="ARBA" id="ARBA00004123"/>
    </source>
</evidence>
<evidence type="ECO:0000256" key="11">
    <source>
        <dbReference type="ARBA" id="ARBA00047899"/>
    </source>
</evidence>
<evidence type="ECO:0000256" key="14">
    <source>
        <dbReference type="SAM" id="Coils"/>
    </source>
</evidence>
<dbReference type="PROSITE" id="PS50290">
    <property type="entry name" value="PI3_4_KINASE_3"/>
    <property type="match status" value="1"/>
</dbReference>
<keyword evidence="4" id="KW-0808">Transferase</keyword>
<feature type="coiled-coil region" evidence="14">
    <location>
        <begin position="2866"/>
        <end position="2903"/>
    </location>
</feature>
<dbReference type="FunFam" id="1.10.1070.11:FF:000015">
    <property type="entry name" value="Serine/threonine-protein kinase ATM"/>
    <property type="match status" value="1"/>
</dbReference>
<keyword evidence="14" id="KW-0175">Coiled coil</keyword>
<comment type="subcellular location">
    <subcellularLocation>
        <location evidence="1">Nucleus</location>
    </subcellularLocation>
</comment>
<dbReference type="GO" id="GO:0005634">
    <property type="term" value="C:nucleus"/>
    <property type="evidence" value="ECO:0007669"/>
    <property type="project" value="UniProtKB-SubCell"/>
</dbReference>
<dbReference type="SMART" id="SM00146">
    <property type="entry name" value="PI3Kc"/>
    <property type="match status" value="1"/>
</dbReference>
<keyword evidence="19" id="KW-1185">Reference proteome</keyword>
<dbReference type="PROSITE" id="PS00916">
    <property type="entry name" value="PI3_4_KINASE_2"/>
    <property type="match status" value="1"/>
</dbReference>
<keyword evidence="5" id="KW-0547">Nucleotide-binding</keyword>
<dbReference type="InterPro" id="IPR044107">
    <property type="entry name" value="PIKKc_ATM"/>
</dbReference>
<keyword evidence="10" id="KW-0131">Cell cycle</keyword>
<evidence type="ECO:0000256" key="13">
    <source>
        <dbReference type="ARBA" id="ARBA00073111"/>
    </source>
</evidence>
<dbReference type="Gene3D" id="3.30.1010.10">
    <property type="entry name" value="Phosphatidylinositol 3-kinase Catalytic Subunit, Chain A, domain 4"/>
    <property type="match status" value="1"/>
</dbReference>
<organism evidence="18 19">
    <name type="scientific">Kalanchoe fedtschenkoi</name>
    <name type="common">Lavender scallops</name>
    <name type="synonym">South American air plant</name>
    <dbReference type="NCBI Taxonomy" id="63787"/>
    <lineage>
        <taxon>Eukaryota</taxon>
        <taxon>Viridiplantae</taxon>
        <taxon>Streptophyta</taxon>
        <taxon>Embryophyta</taxon>
        <taxon>Tracheophyta</taxon>
        <taxon>Spermatophyta</taxon>
        <taxon>Magnoliopsida</taxon>
        <taxon>eudicotyledons</taxon>
        <taxon>Gunneridae</taxon>
        <taxon>Pentapetalae</taxon>
        <taxon>Saxifragales</taxon>
        <taxon>Crassulaceae</taxon>
        <taxon>Kalanchoe</taxon>
    </lineage>
</organism>
<evidence type="ECO:0000313" key="19">
    <source>
        <dbReference type="Proteomes" id="UP000594263"/>
    </source>
</evidence>
<dbReference type="Gramene" id="Kaladp0095s0626.1.v1.1">
    <property type="protein sequence ID" value="Kaladp0095s0626.1.v1.1"/>
    <property type="gene ID" value="Kaladp0095s0626.v1.1"/>
</dbReference>
<dbReference type="CDD" id="cd05171">
    <property type="entry name" value="PIKKc_ATM"/>
    <property type="match status" value="1"/>
</dbReference>
<proteinExistence type="predicted"/>
<dbReference type="InterPro" id="IPR018936">
    <property type="entry name" value="PI3/4_kinase_CS"/>
</dbReference>
<dbReference type="PROSITE" id="PS51189">
    <property type="entry name" value="FAT"/>
    <property type="match status" value="1"/>
</dbReference>
<dbReference type="SUPFAM" id="SSF56112">
    <property type="entry name" value="Protein kinase-like (PK-like)"/>
    <property type="match status" value="1"/>
</dbReference>
<dbReference type="InterPro" id="IPR057445">
    <property type="entry name" value="ATM_TPR"/>
</dbReference>
<evidence type="ECO:0000256" key="2">
    <source>
        <dbReference type="ARBA" id="ARBA00012513"/>
    </source>
</evidence>
<dbReference type="GO" id="GO:0004674">
    <property type="term" value="F:protein serine/threonine kinase activity"/>
    <property type="evidence" value="ECO:0007669"/>
    <property type="project" value="UniProtKB-KW"/>
</dbReference>
<dbReference type="FunFam" id="3.30.1010.10:FF:000023">
    <property type="entry name" value="Serine/threonine-protein kinase ATM"/>
    <property type="match status" value="1"/>
</dbReference>
<dbReference type="Pfam" id="PF25360">
    <property type="entry name" value="TPR_ATM"/>
    <property type="match status" value="1"/>
</dbReference>
<evidence type="ECO:0000256" key="3">
    <source>
        <dbReference type="ARBA" id="ARBA00022527"/>
    </source>
</evidence>
<dbReference type="SUPFAM" id="SSF48371">
    <property type="entry name" value="ARM repeat"/>
    <property type="match status" value="2"/>
</dbReference>
<dbReference type="GO" id="GO:0005524">
    <property type="term" value="F:ATP binding"/>
    <property type="evidence" value="ECO:0007669"/>
    <property type="project" value="UniProtKB-KW"/>
</dbReference>
<dbReference type="SMART" id="SM01343">
    <property type="entry name" value="FATC"/>
    <property type="match status" value="1"/>
</dbReference>
<evidence type="ECO:0000313" key="18">
    <source>
        <dbReference type="EnsemblPlants" id="Kaladp0095s0626.1.v1.1"/>
    </source>
</evidence>
<dbReference type="PROSITE" id="PS00915">
    <property type="entry name" value="PI3_4_KINASE_1"/>
    <property type="match status" value="1"/>
</dbReference>
<dbReference type="PROSITE" id="PS51190">
    <property type="entry name" value="FATC"/>
    <property type="match status" value="1"/>
</dbReference>
<feature type="domain" description="FATC" evidence="17">
    <location>
        <begin position="2914"/>
        <end position="2946"/>
    </location>
</feature>
<dbReference type="OMA" id="LYSTWFY"/>
<feature type="domain" description="FAT" evidence="16">
    <location>
        <begin position="1822"/>
        <end position="2483"/>
    </location>
</feature>
<comment type="catalytic activity">
    <reaction evidence="11">
        <text>L-threonyl-[protein] + ATP = O-phospho-L-threonyl-[protein] + ADP + H(+)</text>
        <dbReference type="Rhea" id="RHEA:46608"/>
        <dbReference type="Rhea" id="RHEA-COMP:11060"/>
        <dbReference type="Rhea" id="RHEA-COMP:11605"/>
        <dbReference type="ChEBI" id="CHEBI:15378"/>
        <dbReference type="ChEBI" id="CHEBI:30013"/>
        <dbReference type="ChEBI" id="CHEBI:30616"/>
        <dbReference type="ChEBI" id="CHEBI:61977"/>
        <dbReference type="ChEBI" id="CHEBI:456216"/>
        <dbReference type="EC" id="2.7.11.1"/>
    </reaction>
</comment>
<evidence type="ECO:0000256" key="9">
    <source>
        <dbReference type="ARBA" id="ARBA00023242"/>
    </source>
</evidence>
<accession>A0A7N0V072</accession>
<evidence type="ECO:0000259" key="15">
    <source>
        <dbReference type="PROSITE" id="PS50290"/>
    </source>
</evidence>
<keyword evidence="9" id="KW-0539">Nucleus</keyword>
<comment type="catalytic activity">
    <reaction evidence="12">
        <text>L-seryl-[protein] + ATP = O-phospho-L-seryl-[protein] + ADP + H(+)</text>
        <dbReference type="Rhea" id="RHEA:17989"/>
        <dbReference type="Rhea" id="RHEA-COMP:9863"/>
        <dbReference type="Rhea" id="RHEA-COMP:11604"/>
        <dbReference type="ChEBI" id="CHEBI:15378"/>
        <dbReference type="ChEBI" id="CHEBI:29999"/>
        <dbReference type="ChEBI" id="CHEBI:30616"/>
        <dbReference type="ChEBI" id="CHEBI:83421"/>
        <dbReference type="ChEBI" id="CHEBI:456216"/>
        <dbReference type="EC" id="2.7.11.1"/>
    </reaction>
</comment>
<dbReference type="GO" id="GO:0006281">
    <property type="term" value="P:DNA repair"/>
    <property type="evidence" value="ECO:0007669"/>
    <property type="project" value="InterPro"/>
</dbReference>
<evidence type="ECO:0000256" key="8">
    <source>
        <dbReference type="ARBA" id="ARBA00022840"/>
    </source>
</evidence>
<dbReference type="Pfam" id="PF02260">
    <property type="entry name" value="FATC"/>
    <property type="match status" value="1"/>
</dbReference>
<evidence type="ECO:0000256" key="6">
    <source>
        <dbReference type="ARBA" id="ARBA00022763"/>
    </source>
</evidence>
<dbReference type="Pfam" id="PF00454">
    <property type="entry name" value="PI3_PI4_kinase"/>
    <property type="match status" value="1"/>
</dbReference>
<dbReference type="Pfam" id="PF02259">
    <property type="entry name" value="FAT"/>
    <property type="match status" value="1"/>
</dbReference>
<keyword evidence="3" id="KW-0723">Serine/threonine-protein kinase</keyword>
<dbReference type="InterPro" id="IPR038980">
    <property type="entry name" value="ATM_plant"/>
</dbReference>
<dbReference type="EC" id="2.7.11.1" evidence="2"/>
<sequence length="2946" mass="334327">MPGVTPKDIVDVVTKLSSDKAKTREEGVNLLNNWFNGDSSAYFCQYLSKNTAKLKANQVPGVDTWPYLVTALMRCVSLEVSTSKRHAPKLIYVKALRNVVKKAEEYTISGKPSPLLSVVKSLYVHIWEILKDVPSFELDYGSILRYLLAKKEFRFNVRKKVYCSLVLLYLEKVRGISCEISSLQNLRDKVFQTLHSLLKNPPGDFPSSLREPAVKGFVEIFSNLRGDWKYLCKLLECLNTYLFLDGPNLGSQSFDIHDSLQHLVFRCWLTTSEQPSKDILINYARLQLNLSKDSDDNRLMEQIMDVVMKDLDQSIPSNVCIPRKVPRNELFESLNNSQHYLVDLAALVLYKACVGSYRTYSSNKRMKKDSAATQMKERLSEGKWLWNAVLCCLARKYGNRISTELFIYWFEGICENFERILNTASMEHAYDGLLWTLGSLQELVPILLPPAREELHNQIHSIWSRLVHALPTFSSVTPIVDAALALLGKMISNDVKNTFIIPQDAWDLQVFKQIPSVSLLFFISSYFSRRGSHGDHRDTLYVRQNLLRSITGLLRWKDSSNMDEHMVSLAPAAVYALCGGFSTSHIDDETPKPFYQISLTESAEDMAVEQERDGIFECSVENIAKLDILSCDVASESCLHQNIRLPRQVKDSLLNEAETCLTNSLEEIEMESMGLVEIYVTCAFLSKYIYFSCRTRIIDRQSLFITKLTRHVFKLLDRAISLFQENIDDVRLNCCPGANSNYNILGSTVAPLRTFLSSPFFDYLRDHDAILNSEILKSLEKLLRTMVNLFKECSSSSKNVQLESLQLDLSSSESSKQNSFTLGSSKSKIVDVELDASEDSKDGSILSSLNMILRWKLEILQLVSSFFNILPAATWESLFDLMGKETEIQVREKILYCLCQHPLGASSAQLSDLVKSIKHAVDNRISAKLPCSDLVTAVCNYLGGLLPSFADGKVGYQPLNETDFEQNLKCLADVVDNIAESNLLGWTDRTKLISCLSNIIALNPQVGQIVIGRLLTFLHDPDYRVRLFLARKIGILFRTWDGHFELFHDVCANFGAKLVICSRENVVTAKEVLASGPQPRTTVETNVVTLVHIALYSEKVELEAVFMACAAAAIDPGLRGLIMVALDNLSMQLQYTSRAKYFEEFMGQILFCWVTCGMNLAALVGIRDLFVPRVEPKYFIQYCCPWLLPALVINTDTSSLKWIASVASEPLSILVRDHFVPIFSVCMAMHCSKKPGWEKGAEALQSSILNIADMEDHPTTAGVIDRINIFRPDRVFMFLVEMHYKVTAAMHNRHKCHRLAGIEVLVRIIGHRAAVPSTYNYLLKLVGLYIRSSDLQGQCCQIISTTLQTSYDLQSQRTPAVLGEQLQFLVSMLVDCCLPNEPSLEISTQHSSPIVSLLRQLTVDSDSSLQEYVRELEPFPELSIFDEIRKFHKKLCQESTPRDQFLKFVKMASYLPPRLLLWRLQELHNNLLTGEFLQYRINSDYGDAISYGLCDSEVVRAVWGLIPLCASRNAVAVTSLVADFISRVGIGDPHRVVFHLPGESGFLLVRRPINYISAVRSNNDSSTTIGEQLLVAIIRLLKKYLYDDSAKVIDMASQALRGILSTEKGQRALLSFDTYERSIVEVHTKGIDNELVESLLLELERKFSAEGVSLDKSALWTTDDKTFEAWICPLVYSLTGFCGETILRFCQDLILQKAELAELLLPNVFINLAMQDDVNIDIQKLITSQLQGTIFVESNRLTKSIQVMLDALNELRVLHVTQKTASFSSIRDTAKYSKSSSHGSKSRSAPSKVKEFVSPSNDMLPSTFLWPKVYWLSLDYLVVAKSAIRCGSYFTSVMYVEYWCEEHSKSLTLGSPDFSPDETLPPHVEMLVSAVTQINEPDSLYGIIQSHKLTSQLITFEHEGNWNKALECYDLQVRFNISGLNDSTSTLLEHAQPRTNLHLSYTDNEIGQRKAYKGLVRSLQQIGCTHVLDLYCQGLTSRNSQFYQDLEFVELQYEAAWRAGNWDFSFLAVGGSPAQHSRVNNFNESLHSCLRAFQEGNFKEFHSKLESSKQELVFSVHHASPESTEYVYSTIVKLQIFDHLGTAWKLRWASSAKDNTKYISTKQREFYEPVIPAMNELSGLDEKWNNILKQAQLHMSLLEPFIAFRKVLLQILNCKENMVHHLLQAASTLRKGSKFSYAAGALQELKVLCSDMGEAHSSTYWLGRLEEAKLLRAQGRHEMAINLAKYIAENYRLNEDVSNVYRLVGKWLAETRASNSRTILEKYLKQSVALADSCTNTDKKFIQRQSQSHFHLAHYADALFRSYEERLSSNEWQAAMRLRKHKTVELEALVRRLKSSTKGDKTDLSIKIQELQKQLAMDREEAQRLQEDRDKFLNLALEGYGRCLVIGDKYDVQGVFRLVSLWFSLSSRQNVVDSMLGTINEVQSYKFIPLAYQIASRVGSSKDGAGPHSFQFAVFSLVKRMAIDHPYHTIFQLLALANGDRIKAKQRSKNSFVVDMDKKLAAENLLKELASHHGDIIRQMRQMVEVYIRLAEMETKREDTNKRVPLPRDIRSLKQLELVPVVTSSFPVDRTCQYQEGSFPHFMGLADSVMVMNGVNAPKVVECLGSDGRKYRQLAKSGNDDLRQDAVMEQFFGLVNTFLQNNRDTQKRRLRIRTYKVVPFTPSAGVLEWVDGTLPLGEYLIGSSRNGGAHLRYGEGDWSFAKCREHMANAKDKRTAFQEVSENFRPVMHHFFLERFLQPADWFEKRLAYSRSVASSSMVGYIVGLGDRHSMNILIDQATAEVVHIDLGVAFEQGLMLKTPERVPFRLTRDIIDGMGVTGVEGVFRRCCEETLSVMRANKEALLTIVEVFIHDPLYKWALSPLKALQRQKEKEEELVTYLEDLEDEYEGNKDAARALMRVKQKLDGYEDGEMRSIHGQVQQLIQDAIDPERLSQMFPGWGAWL</sequence>
<evidence type="ECO:0000256" key="4">
    <source>
        <dbReference type="ARBA" id="ARBA00022679"/>
    </source>
</evidence>
<dbReference type="Proteomes" id="UP000594263">
    <property type="component" value="Unplaced"/>
</dbReference>
<evidence type="ECO:0000256" key="10">
    <source>
        <dbReference type="ARBA" id="ARBA00023306"/>
    </source>
</evidence>